<organism evidence="1 2">
    <name type="scientific">Sporanaerobium hydrogeniformans</name>
    <dbReference type="NCBI Taxonomy" id="3072179"/>
    <lineage>
        <taxon>Bacteria</taxon>
        <taxon>Bacillati</taxon>
        <taxon>Bacillota</taxon>
        <taxon>Clostridia</taxon>
        <taxon>Lachnospirales</taxon>
        <taxon>Lachnospiraceae</taxon>
        <taxon>Sporanaerobium</taxon>
    </lineage>
</organism>
<evidence type="ECO:0000313" key="2">
    <source>
        <dbReference type="Proteomes" id="UP000224460"/>
    </source>
</evidence>
<sequence>MNETNTPLQPVQKKSLYLHISDSIYSYIKLNNLQPGDKLPSEREMATMLQISRNSLREGLRILENRGLIYVKTGRGVFVSSPYGKSRALSIQLDTCSLEDITELQNTLDRQSVLNAIQRGSMEEKNELVQIAQELSILAQENTYSHVLDNSFHCKLYEMGKNAAIYQLIIKIREDRFIRRKDNSNESSKVWLYTIPTHLLLAQAILENNIEAALAAMDSINSYVGSQINTSTQ</sequence>
<keyword evidence="2" id="KW-1185">Reference proteome</keyword>
<protein>
    <submittedName>
        <fullName evidence="1">Transcriptional regulator</fullName>
    </submittedName>
</protein>
<comment type="caution">
    <text evidence="1">The sequence shown here is derived from an EMBL/GenBank/DDBJ whole genome shotgun (WGS) entry which is preliminary data.</text>
</comment>
<dbReference type="EMBL" id="PEDL01000001">
    <property type="protein sequence ID" value="PHV71966.1"/>
    <property type="molecule type" value="Genomic_DNA"/>
</dbReference>
<gene>
    <name evidence="1" type="ORF">CS063_00380</name>
</gene>
<reference evidence="1" key="1">
    <citation type="submission" date="2017-10" db="EMBL/GenBank/DDBJ databases">
        <title>Genome sequence of cellulolytic Lachnospiraceae bacterium XHS1971 isolated from hotspring sediment.</title>
        <authorList>
            <person name="Vasudevan G."/>
            <person name="Joshi A.J."/>
            <person name="Hivarkar S."/>
            <person name="Lanjekar V.B."/>
            <person name="Dhakephalkar P.K."/>
            <person name="Dagar S."/>
        </authorList>
    </citation>
    <scope>NUCLEOTIDE SEQUENCE</scope>
    <source>
        <strain evidence="1">XHS1971</strain>
    </source>
</reference>
<dbReference type="Proteomes" id="UP000224460">
    <property type="component" value="Unassembled WGS sequence"/>
</dbReference>
<accession>A0AC61DGY7</accession>
<name>A0AC61DGY7_9FIRM</name>
<proteinExistence type="predicted"/>
<evidence type="ECO:0000313" key="1">
    <source>
        <dbReference type="EMBL" id="PHV71966.1"/>
    </source>
</evidence>